<dbReference type="InterPro" id="IPR042239">
    <property type="entry name" value="Nop_C"/>
</dbReference>
<dbReference type="Pfam" id="PF09785">
    <property type="entry name" value="Prp31_C"/>
    <property type="match status" value="1"/>
</dbReference>
<keyword evidence="3" id="KW-0507">mRNA processing</keyword>
<dbReference type="InterPro" id="IPR019175">
    <property type="entry name" value="Prp31_C"/>
</dbReference>
<dbReference type="OrthoDB" id="4771285at2759"/>
<dbReference type="FunCoup" id="A0A0V0QV93">
    <property type="interactions" value="431"/>
</dbReference>
<dbReference type="Proteomes" id="UP000054937">
    <property type="component" value="Unassembled WGS sequence"/>
</dbReference>
<dbReference type="InterPro" id="IPR012976">
    <property type="entry name" value="NOSIC"/>
</dbReference>
<feature type="compositionally biased region" description="Basic and acidic residues" evidence="9">
    <location>
        <begin position="360"/>
        <end position="375"/>
    </location>
</feature>
<evidence type="ECO:0000256" key="2">
    <source>
        <dbReference type="ARBA" id="ARBA00005572"/>
    </source>
</evidence>
<reference evidence="11 12" key="1">
    <citation type="journal article" date="2015" name="Sci. Rep.">
        <title>Genome of the facultative scuticociliatosis pathogen Pseudocohnilembus persalinus provides insight into its virulence through horizontal gene transfer.</title>
        <authorList>
            <person name="Xiong J."/>
            <person name="Wang G."/>
            <person name="Cheng J."/>
            <person name="Tian M."/>
            <person name="Pan X."/>
            <person name="Warren A."/>
            <person name="Jiang C."/>
            <person name="Yuan D."/>
            <person name="Miao W."/>
        </authorList>
    </citation>
    <scope>NUCLEOTIDE SEQUENCE [LARGE SCALE GENOMIC DNA]</scope>
    <source>
        <strain evidence="11">36N120E</strain>
    </source>
</reference>
<dbReference type="Gene3D" id="1.10.246.90">
    <property type="entry name" value="Nop domain"/>
    <property type="match status" value="1"/>
</dbReference>
<dbReference type="PANTHER" id="PTHR13904:SF0">
    <property type="entry name" value="U4_U6 SMALL NUCLEAR RIBONUCLEOPROTEIN PRP31"/>
    <property type="match status" value="1"/>
</dbReference>
<evidence type="ECO:0000256" key="7">
    <source>
        <dbReference type="ARBA" id="ARBA00023242"/>
    </source>
</evidence>
<keyword evidence="5" id="KW-0694">RNA-binding</keyword>
<evidence type="ECO:0000256" key="1">
    <source>
        <dbReference type="ARBA" id="ARBA00004123"/>
    </source>
</evidence>
<keyword evidence="8" id="KW-0687">Ribonucleoprotein</keyword>
<feature type="region of interest" description="Disordered" evidence="9">
    <location>
        <begin position="357"/>
        <end position="386"/>
    </location>
</feature>
<dbReference type="GO" id="GO:0046540">
    <property type="term" value="C:U4/U6 x U5 tri-snRNP complex"/>
    <property type="evidence" value="ECO:0007669"/>
    <property type="project" value="InterPro"/>
</dbReference>
<evidence type="ECO:0000256" key="5">
    <source>
        <dbReference type="ARBA" id="ARBA00022884"/>
    </source>
</evidence>
<dbReference type="GO" id="GO:0071011">
    <property type="term" value="C:precatalytic spliceosome"/>
    <property type="evidence" value="ECO:0007669"/>
    <property type="project" value="TreeGrafter"/>
</dbReference>
<evidence type="ECO:0000256" key="9">
    <source>
        <dbReference type="SAM" id="MobiDB-lite"/>
    </source>
</evidence>
<dbReference type="PROSITE" id="PS51358">
    <property type="entry name" value="NOP"/>
    <property type="match status" value="1"/>
</dbReference>
<dbReference type="GO" id="GO:0005687">
    <property type="term" value="C:U4 snRNP"/>
    <property type="evidence" value="ECO:0007669"/>
    <property type="project" value="TreeGrafter"/>
</dbReference>
<accession>A0A0V0QV93</accession>
<keyword evidence="7" id="KW-0539">Nucleus</keyword>
<keyword evidence="12" id="KW-1185">Reference proteome</keyword>
<feature type="region of interest" description="Disordered" evidence="9">
    <location>
        <begin position="410"/>
        <end position="437"/>
    </location>
</feature>
<dbReference type="Gene3D" id="1.10.287.4070">
    <property type="match status" value="1"/>
</dbReference>
<dbReference type="OMA" id="IGNGPMD"/>
<dbReference type="SMART" id="SM00931">
    <property type="entry name" value="NOSIC"/>
    <property type="match status" value="1"/>
</dbReference>
<sequence length="523" mass="59724">MNKVLLDDDLMKDLMSSDEEDNYEQEYEDDQKQEQNNQQDNEELEYDENNQNGETQNYQNKEEINDALNEFKTTFKSQSKEVSLLLKDPNFNQFMEKVKVYIISKPKGFIDVDSEEYQMIKKANEYAQNVEREMQQVHKFVKDSYHKKFSELEKIVVNPIDYAKTVKLIGNKTNYNEIDFNGLLTSHQVLTITVAGSTFAGEQLSTKDLNQVINACDIILQLDEYQKLLLLFVETRMKYIGPNLSELLGTQCASKLMGAAGGIEALSRMPASNIQVMGSQKKALLGMSKANMGFNRGYFGQMEYVQNAPPAFQTRLVRMLATNSAKCARIDYMRTCPDGSAGKRIKELMLQRYDQIQKPQEGKLDKPLPPPDDKPKPKRGGKRFRKMKERLAMTEIRKYQNRLSFGTEAEDDWRGTGKGYGQLTNKVGQSSGKSKINMNKNQKLKLSKKQQQRLIQQNNADADGLSSSIAFTPVQGMELVNPSQRLANKRPENYFNKESGFKTVLEEKKKQSLAEKIGQGLLN</sequence>
<comment type="similarity">
    <text evidence="2">Belongs to the PRP31 family.</text>
</comment>
<dbReference type="InParanoid" id="A0A0V0QV93"/>
<dbReference type="PANTHER" id="PTHR13904">
    <property type="entry name" value="PRE-MRNA SPLICING FACTOR PRP31"/>
    <property type="match status" value="1"/>
</dbReference>
<feature type="compositionally biased region" description="Acidic residues" evidence="9">
    <location>
        <begin position="16"/>
        <end position="31"/>
    </location>
</feature>
<dbReference type="GO" id="GO:0003723">
    <property type="term" value="F:RNA binding"/>
    <property type="evidence" value="ECO:0007669"/>
    <property type="project" value="UniProtKB-KW"/>
</dbReference>
<evidence type="ECO:0000259" key="10">
    <source>
        <dbReference type="PROSITE" id="PS51358"/>
    </source>
</evidence>
<feature type="compositionally biased region" description="Basic and acidic residues" evidence="9">
    <location>
        <begin position="1"/>
        <end position="12"/>
    </location>
</feature>
<evidence type="ECO:0000256" key="3">
    <source>
        <dbReference type="ARBA" id="ARBA00022664"/>
    </source>
</evidence>
<dbReference type="EMBL" id="LDAU01000100">
    <property type="protein sequence ID" value="KRX06142.1"/>
    <property type="molecule type" value="Genomic_DNA"/>
</dbReference>
<dbReference type="InterPro" id="IPR036070">
    <property type="entry name" value="Nop_dom_sf"/>
</dbReference>
<evidence type="ECO:0000256" key="8">
    <source>
        <dbReference type="ARBA" id="ARBA00023274"/>
    </source>
</evidence>
<comment type="caution">
    <text evidence="11">The sequence shown here is derived from an EMBL/GenBank/DDBJ whole genome shotgun (WGS) entry which is preliminary data.</text>
</comment>
<dbReference type="GO" id="GO:0000244">
    <property type="term" value="P:spliceosomal tri-snRNP complex assembly"/>
    <property type="evidence" value="ECO:0007669"/>
    <property type="project" value="InterPro"/>
</dbReference>
<dbReference type="Pfam" id="PF01798">
    <property type="entry name" value="Nop"/>
    <property type="match status" value="1"/>
</dbReference>
<feature type="region of interest" description="Disordered" evidence="9">
    <location>
        <begin position="1"/>
        <end position="58"/>
    </location>
</feature>
<evidence type="ECO:0000313" key="12">
    <source>
        <dbReference type="Proteomes" id="UP000054937"/>
    </source>
</evidence>
<name>A0A0V0QV93_PSEPJ</name>
<feature type="domain" description="Nop" evidence="10">
    <location>
        <begin position="240"/>
        <end position="358"/>
    </location>
</feature>
<protein>
    <recommendedName>
        <fullName evidence="10">Nop domain-containing protein</fullName>
    </recommendedName>
</protein>
<dbReference type="InterPro" id="IPR002687">
    <property type="entry name" value="Nop_dom"/>
</dbReference>
<dbReference type="InterPro" id="IPR027105">
    <property type="entry name" value="Prp31"/>
</dbReference>
<proteinExistence type="inferred from homology"/>
<dbReference type="AlphaFoldDB" id="A0A0V0QV93"/>
<organism evidence="11 12">
    <name type="scientific">Pseudocohnilembus persalinus</name>
    <name type="common">Ciliate</name>
    <dbReference type="NCBI Taxonomy" id="266149"/>
    <lineage>
        <taxon>Eukaryota</taxon>
        <taxon>Sar</taxon>
        <taxon>Alveolata</taxon>
        <taxon>Ciliophora</taxon>
        <taxon>Intramacronucleata</taxon>
        <taxon>Oligohymenophorea</taxon>
        <taxon>Scuticociliatia</taxon>
        <taxon>Philasterida</taxon>
        <taxon>Pseudocohnilembidae</taxon>
        <taxon>Pseudocohnilembus</taxon>
    </lineage>
</organism>
<evidence type="ECO:0000313" key="11">
    <source>
        <dbReference type="EMBL" id="KRX06142.1"/>
    </source>
</evidence>
<evidence type="ECO:0000256" key="4">
    <source>
        <dbReference type="ARBA" id="ARBA00022728"/>
    </source>
</evidence>
<feature type="compositionally biased region" description="Basic residues" evidence="9">
    <location>
        <begin position="376"/>
        <end position="386"/>
    </location>
</feature>
<comment type="subcellular location">
    <subcellularLocation>
        <location evidence="1">Nucleus</location>
    </subcellularLocation>
</comment>
<keyword evidence="4" id="KW-0747">Spliceosome</keyword>
<dbReference type="SUPFAM" id="SSF89124">
    <property type="entry name" value="Nop domain"/>
    <property type="match status" value="1"/>
</dbReference>
<keyword evidence="6" id="KW-0508">mRNA splicing</keyword>
<evidence type="ECO:0000256" key="6">
    <source>
        <dbReference type="ARBA" id="ARBA00023187"/>
    </source>
</evidence>
<feature type="compositionally biased region" description="Polar residues" evidence="9">
    <location>
        <begin position="422"/>
        <end position="436"/>
    </location>
</feature>
<gene>
    <name evidence="11" type="ORF">PPERSA_00022</name>
</gene>